<keyword evidence="2" id="KW-0732">Signal</keyword>
<dbReference type="InterPro" id="IPR025711">
    <property type="entry name" value="PepSY"/>
</dbReference>
<feature type="region of interest" description="Disordered" evidence="1">
    <location>
        <begin position="24"/>
        <end position="60"/>
    </location>
</feature>
<sequence>MKKLTMIALMLGMSLMILSGCGGSPSSNAAPTPTAAPTATAAPSSTSTATPTAGSGTAAISGDQAKATALQHAGLAESSVWGLKVEQGTENGRNVYEVDFKYDGKDYDYDIDAMTGEIVKYDIDIDD</sequence>
<evidence type="ECO:0000256" key="2">
    <source>
        <dbReference type="SAM" id="SignalP"/>
    </source>
</evidence>
<evidence type="ECO:0000259" key="3">
    <source>
        <dbReference type="Pfam" id="PF03413"/>
    </source>
</evidence>
<dbReference type="AlphaFoldDB" id="A0AAC9W1I4"/>
<keyword evidence="7" id="KW-1185">Reference proteome</keyword>
<gene>
    <name evidence="4" type="ORF">B2M23_00430</name>
    <name evidence="5" type="ORF">PTZ04_14385</name>
</gene>
<evidence type="ECO:0000256" key="1">
    <source>
        <dbReference type="SAM" id="MobiDB-lite"/>
    </source>
</evidence>
<dbReference type="Proteomes" id="UP000192391">
    <property type="component" value="Chromosome"/>
</dbReference>
<feature type="signal peptide" evidence="2">
    <location>
        <begin position="1"/>
        <end position="29"/>
    </location>
</feature>
<dbReference type="PROSITE" id="PS51257">
    <property type="entry name" value="PROKAR_LIPOPROTEIN"/>
    <property type="match status" value="1"/>
</dbReference>
<reference evidence="4" key="1">
    <citation type="journal article" date="2015" name="Genome Announc.">
        <title>Draft Genome Sequence of Chemolithoautotrophic Acetogenic Butanol-Producing Eubacterium limosum ATCC 8486.</title>
        <authorList>
            <person name="Song Y."/>
            <person name="Cho B.K."/>
        </authorList>
    </citation>
    <scope>NUCLEOTIDE SEQUENCE</scope>
    <source>
        <strain evidence="4">ATCC 8486</strain>
    </source>
</reference>
<reference evidence="5 7" key="4">
    <citation type="submission" date="2023-02" db="EMBL/GenBank/DDBJ databases">
        <title>Comparative genome analysis of Eubacterium limosum species.</title>
        <authorList>
            <person name="Bak J.E."/>
        </authorList>
    </citation>
    <scope>NUCLEOTIDE SEQUENCE [LARGE SCALE GENOMIC DNA]</scope>
    <source>
        <strain evidence="5 7">KGMB01548</strain>
    </source>
</reference>
<protein>
    <submittedName>
        <fullName evidence="5">PepSY domain-containing protein</fullName>
    </submittedName>
</protein>
<accession>A0AAC9W1I4</accession>
<feature type="chain" id="PRO_5042063435" evidence="2">
    <location>
        <begin position="30"/>
        <end position="127"/>
    </location>
</feature>
<organism evidence="4 6">
    <name type="scientific">Eubacterium limosum</name>
    <dbReference type="NCBI Taxonomy" id="1736"/>
    <lineage>
        <taxon>Bacteria</taxon>
        <taxon>Bacillati</taxon>
        <taxon>Bacillota</taxon>
        <taxon>Clostridia</taxon>
        <taxon>Eubacteriales</taxon>
        <taxon>Eubacteriaceae</taxon>
        <taxon>Eubacterium</taxon>
    </lineage>
</organism>
<feature type="domain" description="PepSY" evidence="3">
    <location>
        <begin position="59"/>
        <end position="121"/>
    </location>
</feature>
<proteinExistence type="predicted"/>
<evidence type="ECO:0000313" key="6">
    <source>
        <dbReference type="Proteomes" id="UP000192391"/>
    </source>
</evidence>
<dbReference type="RefSeq" id="WP_038350843.1">
    <property type="nucleotide sequence ID" value="NZ_CP019962.1"/>
</dbReference>
<reference evidence="6" key="2">
    <citation type="journal article" date="2017" name="Sci. Rep.">
        <title>Determination of the Genome and Primary Transcriptome of Syngas Fermenting Eubacterium limosum ATCC 8486.</title>
        <authorList>
            <person name="Song Y."/>
            <person name="Shin J."/>
            <person name="Jeong Y."/>
            <person name="Jin S."/>
            <person name="Lee J.K."/>
            <person name="Kim D.R."/>
            <person name="Kim S.C."/>
            <person name="Cho S."/>
            <person name="Cho B.K."/>
        </authorList>
    </citation>
    <scope>NUCLEOTIDE SEQUENCE [LARGE SCALE GENOMIC DNA]</scope>
    <source>
        <strain evidence="6">ATCC 8486</strain>
    </source>
</reference>
<feature type="compositionally biased region" description="Low complexity" evidence="1">
    <location>
        <begin position="24"/>
        <end position="59"/>
    </location>
</feature>
<dbReference type="Gene3D" id="3.10.450.40">
    <property type="match status" value="1"/>
</dbReference>
<dbReference type="EMBL" id="CP019962">
    <property type="protein sequence ID" value="ARD64106.1"/>
    <property type="molecule type" value="Genomic_DNA"/>
</dbReference>
<dbReference type="Proteomes" id="UP001215087">
    <property type="component" value="Unassembled WGS sequence"/>
</dbReference>
<dbReference type="Pfam" id="PF03413">
    <property type="entry name" value="PepSY"/>
    <property type="match status" value="1"/>
</dbReference>
<reference evidence="4" key="3">
    <citation type="submission" date="2017-02" db="EMBL/GenBank/DDBJ databases">
        <title>Integrative analysis reveals regulation of autotrophic growth of syngas fermenting bacteria at the translational level.</title>
        <authorList>
            <person name="Song Y."/>
            <person name="Shin J."/>
            <person name="Jeong Y."/>
            <person name="Jin S."/>
            <person name="Kim D.R."/>
            <person name="Kim S.C."/>
            <person name="Cho S."/>
            <person name="Cho B.-K."/>
        </authorList>
    </citation>
    <scope>NUCLEOTIDE SEQUENCE</scope>
    <source>
        <strain evidence="4">ATCC 8486</strain>
    </source>
</reference>
<evidence type="ECO:0000313" key="5">
    <source>
        <dbReference type="EMBL" id="MDE1471444.1"/>
    </source>
</evidence>
<evidence type="ECO:0000313" key="4">
    <source>
        <dbReference type="EMBL" id="ARD64106.1"/>
    </source>
</evidence>
<name>A0AAC9W1I4_EUBLI</name>
<dbReference type="EMBL" id="JAQSVD010000008">
    <property type="protein sequence ID" value="MDE1471444.1"/>
    <property type="molecule type" value="Genomic_DNA"/>
</dbReference>
<dbReference type="KEGG" id="elim:B2M23_00430"/>
<evidence type="ECO:0000313" key="7">
    <source>
        <dbReference type="Proteomes" id="UP001215087"/>
    </source>
</evidence>